<dbReference type="Proteomes" id="UP000654367">
    <property type="component" value="Unassembled WGS sequence"/>
</dbReference>
<evidence type="ECO:0000256" key="5">
    <source>
        <dbReference type="ARBA" id="ARBA00023004"/>
    </source>
</evidence>
<evidence type="ECO:0000256" key="2">
    <source>
        <dbReference type="ARBA" id="ARBA00007185"/>
    </source>
</evidence>
<dbReference type="NCBIfam" id="TIGR02333">
    <property type="entry name" value="2met_isocit_dHY"/>
    <property type="match status" value="1"/>
</dbReference>
<evidence type="ECO:0000313" key="10">
    <source>
        <dbReference type="EMBL" id="GGP60355.1"/>
    </source>
</evidence>
<comment type="cofactor">
    <cofactor evidence="1">
        <name>[4Fe-4S] cluster</name>
        <dbReference type="ChEBI" id="CHEBI:49883"/>
    </cofactor>
</comment>
<keyword evidence="5" id="KW-0408">Iron</keyword>
<evidence type="ECO:0000259" key="8">
    <source>
        <dbReference type="Pfam" id="PF00330"/>
    </source>
</evidence>
<comment type="caution">
    <text evidence="10">The sequence shown here is derived from an EMBL/GenBank/DDBJ whole genome shotgun (WGS) entry which is preliminary data.</text>
</comment>
<dbReference type="InterPro" id="IPR015928">
    <property type="entry name" value="Aconitase/3IPM_dehydase_swvl"/>
</dbReference>
<dbReference type="SUPFAM" id="SSF53732">
    <property type="entry name" value="Aconitase iron-sulfur domain"/>
    <property type="match status" value="1"/>
</dbReference>
<reference evidence="11" key="1">
    <citation type="journal article" date="2019" name="Int. J. Syst. Evol. Microbiol.">
        <title>The Global Catalogue of Microorganisms (GCM) 10K type strain sequencing project: providing services to taxonomists for standard genome sequencing and annotation.</title>
        <authorList>
            <consortium name="The Broad Institute Genomics Platform"/>
            <consortium name="The Broad Institute Genome Sequencing Center for Infectious Disease"/>
            <person name="Wu L."/>
            <person name="Ma J."/>
        </authorList>
    </citation>
    <scope>NUCLEOTIDE SEQUENCE [LARGE SCALE GENOMIC DNA]</scope>
    <source>
        <strain evidence="11">JCM 32304</strain>
    </source>
</reference>
<evidence type="ECO:0000256" key="7">
    <source>
        <dbReference type="ARBA" id="ARBA00023501"/>
    </source>
</evidence>
<keyword evidence="11" id="KW-1185">Reference proteome</keyword>
<keyword evidence="4" id="KW-0479">Metal-binding</keyword>
<dbReference type="PANTHER" id="PTHR11670">
    <property type="entry name" value="ACONITASE/IRON-RESPONSIVE ELEMENT FAMILY MEMBER"/>
    <property type="match status" value="1"/>
</dbReference>
<dbReference type="InterPro" id="IPR012708">
    <property type="entry name" value="2Me_IsoCit_deHydtase_FeS-dep"/>
</dbReference>
<dbReference type="InterPro" id="IPR001030">
    <property type="entry name" value="Acoase/IPM_deHydtase_lsu_aba"/>
</dbReference>
<dbReference type="EC" id="4.2.1.3" evidence="3"/>
<sequence>MNTQYRKSLPGTKLDYFDTQEAVNAIEPGAYAKLPYCSRVFAENLVRRCSPDMLVDSLKQLIERKRDLDFPWFPARVVCHDILGQTALVDLAGLRDAIAEKGGDPSKVNPVVPTQLIVDHSLAVEHAGFEKDAFEKNRAIEDRRNDDRFHFINWTKTAFKNVDVIQPGNGIMHQINLEKMSPVVHALDGVAFPDTLVGTDSHTPHVDALGVIAIGVGGLEAESVMLGRASYMRLPDIVGVEITGKPQPGITATDIVLALTEYLRAQKVVSSYLEFFGEGTPHLTLGDRATITNMTPEYGATAAMFYIDQQTIDYLTLTGRDDEQVKLVETYAKQAGLWADTLSEVDYERVLHFDLSTVGRNIAGPSNPHNRVPTSELAARGISGVVENEPGKMPDGAVIIAAITSCTNTSNPRNMIAAGLLARNANARGLLRKPWVKSSLAPGSKAVQLYLEEAGLLPELENLGFGIVGFACTTCNGMSGALDPVIQQEVIDRDLYATAVLSGNRNFDGRIHPYAKQAFLASPPLVIAYAIAGTIRFDIEKDILGIDKDGNAVTLKDIWPTDEEIDTVIKTSVKPEQFRKVYEPMFDIKVEYGSHVNPQYDWRPQSTYIRRPPYWEGALAGERTMKGMRPLAVLGDNITTDHLSPSNAIMLDSAAGAYLHKMGLPEEDFNSYATHRGDHLTAQRATFANPKLYNEMVQEDGNVRQGSLARIEPEGQVTRMWEAIETYMARKQPLIIIAGADYGQGSSRDWAAKGVRLAGVEVIVAEGFERIHRTNLVGMGVLPLEFIKGENRHTYEINGTETYDVVGTPKPGAMLSVVMTRLDGEQVTIPVKCRLDTAEECSIYKAGGVLQRFAQDFLANEAAS</sequence>
<name>A0ABQ2QA96_9GAMM</name>
<proteinExistence type="inferred from homology"/>
<dbReference type="NCBIfam" id="NF006757">
    <property type="entry name" value="PRK09277.1"/>
    <property type="match status" value="1"/>
</dbReference>
<evidence type="ECO:0000256" key="3">
    <source>
        <dbReference type="ARBA" id="ARBA00012926"/>
    </source>
</evidence>
<dbReference type="InterPro" id="IPR036008">
    <property type="entry name" value="Aconitase_4Fe-4S_dom"/>
</dbReference>
<dbReference type="InterPro" id="IPR015931">
    <property type="entry name" value="Acnase/IPM_dHydase_lsu_aba_1/3"/>
</dbReference>
<dbReference type="Gene3D" id="3.20.19.10">
    <property type="entry name" value="Aconitase, domain 4"/>
    <property type="match status" value="1"/>
</dbReference>
<feature type="domain" description="Aconitase/3-isopropylmalate dehydratase large subunit alpha/beta/alpha" evidence="8">
    <location>
        <begin position="64"/>
        <end position="533"/>
    </location>
</feature>
<evidence type="ECO:0000256" key="6">
    <source>
        <dbReference type="ARBA" id="ARBA00023014"/>
    </source>
</evidence>
<evidence type="ECO:0000256" key="1">
    <source>
        <dbReference type="ARBA" id="ARBA00001966"/>
    </source>
</evidence>
<dbReference type="Gene3D" id="6.10.190.10">
    <property type="match status" value="1"/>
</dbReference>
<dbReference type="EMBL" id="BMQV01000031">
    <property type="protein sequence ID" value="GGP60355.1"/>
    <property type="molecule type" value="Genomic_DNA"/>
</dbReference>
<keyword evidence="6" id="KW-0411">Iron-sulfur</keyword>
<dbReference type="RefSeq" id="WP_188921386.1">
    <property type="nucleotide sequence ID" value="NZ_BMQV01000031.1"/>
</dbReference>
<accession>A0ABQ2QA96</accession>
<dbReference type="Pfam" id="PF00330">
    <property type="entry name" value="Aconitase"/>
    <property type="match status" value="1"/>
</dbReference>
<evidence type="ECO:0000259" key="9">
    <source>
        <dbReference type="Pfam" id="PF00694"/>
    </source>
</evidence>
<dbReference type="PRINTS" id="PR00415">
    <property type="entry name" value="ACONITASE"/>
</dbReference>
<dbReference type="Gene3D" id="3.30.499.10">
    <property type="entry name" value="Aconitase, domain 3"/>
    <property type="match status" value="2"/>
</dbReference>
<evidence type="ECO:0000313" key="11">
    <source>
        <dbReference type="Proteomes" id="UP000654367"/>
    </source>
</evidence>
<evidence type="ECO:0000256" key="4">
    <source>
        <dbReference type="ARBA" id="ARBA00022723"/>
    </source>
</evidence>
<organism evidence="10 11">
    <name type="scientific">Shewanella saliphila</name>
    <dbReference type="NCBI Taxonomy" id="2282698"/>
    <lineage>
        <taxon>Bacteria</taxon>
        <taxon>Pseudomonadati</taxon>
        <taxon>Pseudomonadota</taxon>
        <taxon>Gammaproteobacteria</taxon>
        <taxon>Alteromonadales</taxon>
        <taxon>Shewanellaceae</taxon>
        <taxon>Shewanella</taxon>
    </lineage>
</organism>
<dbReference type="InterPro" id="IPR000573">
    <property type="entry name" value="AconitaseA/IPMdHydase_ssu_swvl"/>
</dbReference>
<dbReference type="NCBIfam" id="NF009520">
    <property type="entry name" value="PRK12881.1"/>
    <property type="match status" value="1"/>
</dbReference>
<dbReference type="Pfam" id="PF00694">
    <property type="entry name" value="Aconitase_C"/>
    <property type="match status" value="1"/>
</dbReference>
<protein>
    <recommendedName>
        <fullName evidence="3">aconitate hydratase</fullName>
        <ecNumber evidence="3">4.2.1.3</ecNumber>
    </recommendedName>
</protein>
<feature type="domain" description="Aconitase A/isopropylmalate dehydratase small subunit swivel" evidence="9">
    <location>
        <begin position="657"/>
        <end position="787"/>
    </location>
</feature>
<comment type="catalytic activity">
    <reaction evidence="7">
        <text>citrate = D-threo-isocitrate</text>
        <dbReference type="Rhea" id="RHEA:10336"/>
        <dbReference type="ChEBI" id="CHEBI:15562"/>
        <dbReference type="ChEBI" id="CHEBI:16947"/>
        <dbReference type="EC" id="4.2.1.3"/>
    </reaction>
</comment>
<gene>
    <name evidence="10" type="primary">acnD</name>
    <name evidence="10" type="ORF">GCM10009409_27820</name>
</gene>
<dbReference type="SUPFAM" id="SSF52016">
    <property type="entry name" value="LeuD/IlvD-like"/>
    <property type="match status" value="1"/>
</dbReference>
<dbReference type="InterPro" id="IPR006249">
    <property type="entry name" value="Aconitase/IRP2"/>
</dbReference>
<comment type="similarity">
    <text evidence="2">Belongs to the aconitase/IPM isomerase family.</text>
</comment>